<evidence type="ECO:0000256" key="5">
    <source>
        <dbReference type="ARBA" id="ARBA00023180"/>
    </source>
</evidence>
<keyword evidence="5" id="KW-0325">Glycoprotein</keyword>
<dbReference type="Pfam" id="PF00021">
    <property type="entry name" value="UPAR_LY6"/>
    <property type="match status" value="1"/>
</dbReference>
<dbReference type="InterPro" id="IPR016054">
    <property type="entry name" value="LY6_UPA_recep-like"/>
</dbReference>
<keyword evidence="4" id="KW-0472">Membrane</keyword>
<evidence type="ECO:0000313" key="8">
    <source>
        <dbReference type="EMBL" id="EGV93180.1"/>
    </source>
</evidence>
<dbReference type="GO" id="GO:0044853">
    <property type="term" value="C:plasma membrane raft"/>
    <property type="evidence" value="ECO:0007669"/>
    <property type="project" value="TreeGrafter"/>
</dbReference>
<comment type="subcellular location">
    <subcellularLocation>
        <location evidence="1">Cell membrane</location>
    </subcellularLocation>
</comment>
<feature type="signal peptide" evidence="6">
    <location>
        <begin position="1"/>
        <end position="21"/>
    </location>
</feature>
<dbReference type="Proteomes" id="UP000001075">
    <property type="component" value="Unassembled WGS sequence"/>
</dbReference>
<dbReference type="InParanoid" id="G3IDT4"/>
<dbReference type="EMBL" id="JH002103">
    <property type="protein sequence ID" value="EGV93180.1"/>
    <property type="molecule type" value="Genomic_DNA"/>
</dbReference>
<dbReference type="PANTHER" id="PTHR16529:SF8">
    <property type="entry name" value="CD177 ANTIGEN"/>
    <property type="match status" value="1"/>
</dbReference>
<dbReference type="STRING" id="10029.G3IDT4"/>
<evidence type="ECO:0000256" key="6">
    <source>
        <dbReference type="SAM" id="SignalP"/>
    </source>
</evidence>
<reference evidence="9" key="1">
    <citation type="journal article" date="2011" name="Nat. Biotechnol.">
        <title>The genomic sequence of the Chinese hamster ovary (CHO)-K1 cell line.</title>
        <authorList>
            <person name="Xu X."/>
            <person name="Nagarajan H."/>
            <person name="Lewis N.E."/>
            <person name="Pan S."/>
            <person name="Cai Z."/>
            <person name="Liu X."/>
            <person name="Chen W."/>
            <person name="Xie M."/>
            <person name="Wang W."/>
            <person name="Hammond S."/>
            <person name="Andersen M.R."/>
            <person name="Neff N."/>
            <person name="Passarelli B."/>
            <person name="Koh W."/>
            <person name="Fan H.C."/>
            <person name="Wang J."/>
            <person name="Gui Y."/>
            <person name="Lee K.H."/>
            <person name="Betenbaugh M.J."/>
            <person name="Quake S.R."/>
            <person name="Famili I."/>
            <person name="Palsson B.O."/>
            <person name="Wang J."/>
        </authorList>
    </citation>
    <scope>NUCLEOTIDE SEQUENCE [LARGE SCALE GENOMIC DNA]</scope>
    <source>
        <strain evidence="9">CHO K1 cell line</strain>
    </source>
</reference>
<evidence type="ECO:0000256" key="4">
    <source>
        <dbReference type="ARBA" id="ARBA00023136"/>
    </source>
</evidence>
<accession>G3IDT4</accession>
<evidence type="ECO:0000256" key="2">
    <source>
        <dbReference type="ARBA" id="ARBA00022475"/>
    </source>
</evidence>
<dbReference type="GO" id="GO:0098742">
    <property type="term" value="P:cell-cell adhesion via plasma-membrane adhesion molecules"/>
    <property type="evidence" value="ECO:0007669"/>
    <property type="project" value="TreeGrafter"/>
</dbReference>
<name>G3IDT4_CRIGR</name>
<organism evidence="8 9">
    <name type="scientific">Cricetulus griseus</name>
    <name type="common">Chinese hamster</name>
    <name type="synonym">Cricetulus barabensis griseus</name>
    <dbReference type="NCBI Taxonomy" id="10029"/>
    <lineage>
        <taxon>Eukaryota</taxon>
        <taxon>Metazoa</taxon>
        <taxon>Chordata</taxon>
        <taxon>Craniata</taxon>
        <taxon>Vertebrata</taxon>
        <taxon>Euteleostomi</taxon>
        <taxon>Mammalia</taxon>
        <taxon>Eutheria</taxon>
        <taxon>Euarchontoglires</taxon>
        <taxon>Glires</taxon>
        <taxon>Rodentia</taxon>
        <taxon>Myomorpha</taxon>
        <taxon>Muroidea</taxon>
        <taxon>Cricetidae</taxon>
        <taxon>Cricetinae</taxon>
        <taxon>Cricetulus</taxon>
    </lineage>
</organism>
<dbReference type="AlphaFoldDB" id="G3IDT4"/>
<gene>
    <name evidence="8" type="ORF">I79_021870</name>
</gene>
<feature type="chain" id="PRO_5003445428" evidence="6">
    <location>
        <begin position="22"/>
        <end position="106"/>
    </location>
</feature>
<evidence type="ECO:0000313" key="9">
    <source>
        <dbReference type="Proteomes" id="UP000001075"/>
    </source>
</evidence>
<evidence type="ECO:0000256" key="3">
    <source>
        <dbReference type="ARBA" id="ARBA00022729"/>
    </source>
</evidence>
<dbReference type="GO" id="GO:0045217">
    <property type="term" value="P:cell-cell junction maintenance"/>
    <property type="evidence" value="ECO:0007669"/>
    <property type="project" value="TreeGrafter"/>
</dbReference>
<feature type="domain" description="UPAR/Ly6" evidence="7">
    <location>
        <begin position="46"/>
        <end position="100"/>
    </location>
</feature>
<keyword evidence="3 6" id="KW-0732">Signal</keyword>
<proteinExistence type="predicted"/>
<dbReference type="GO" id="GO:0007159">
    <property type="term" value="P:leukocyte cell-cell adhesion"/>
    <property type="evidence" value="ECO:0007669"/>
    <property type="project" value="TreeGrafter"/>
</dbReference>
<keyword evidence="2" id="KW-1003">Cell membrane</keyword>
<dbReference type="GO" id="GO:2001044">
    <property type="term" value="P:regulation of integrin-mediated signaling pathway"/>
    <property type="evidence" value="ECO:0007669"/>
    <property type="project" value="TreeGrafter"/>
</dbReference>
<dbReference type="InterPro" id="IPR051899">
    <property type="entry name" value="Fert-Immune_med_protein"/>
</dbReference>
<evidence type="ECO:0000259" key="7">
    <source>
        <dbReference type="Pfam" id="PF00021"/>
    </source>
</evidence>
<sequence length="106" mass="11378">MNLTPVLTLLGVTVLLPCVPALSCRRATIETVRNASELPLEWKTGEKTCEVGEGCQDLVMLLENAHITTNLRVQGCMPQPDCNLLNGTKAIGTLDVSENCGLQLGE</sequence>
<dbReference type="GO" id="GO:0043315">
    <property type="term" value="P:positive regulation of neutrophil degranulation"/>
    <property type="evidence" value="ECO:0007669"/>
    <property type="project" value="TreeGrafter"/>
</dbReference>
<protein>
    <submittedName>
        <fullName evidence="8">CD177 antigen</fullName>
    </submittedName>
</protein>
<dbReference type="PANTHER" id="PTHR16529">
    <property type="entry name" value="CD177 ANTIGEN"/>
    <property type="match status" value="1"/>
</dbReference>
<evidence type="ECO:0000256" key="1">
    <source>
        <dbReference type="ARBA" id="ARBA00004236"/>
    </source>
</evidence>